<dbReference type="InterPro" id="IPR017853">
    <property type="entry name" value="GH"/>
</dbReference>
<gene>
    <name evidence="1" type="ORF">FHX44_114146</name>
</gene>
<name>A0A561STP0_9PSEU</name>
<organism evidence="1 2">
    <name type="scientific">Pseudonocardia hierapolitana</name>
    <dbReference type="NCBI Taxonomy" id="1128676"/>
    <lineage>
        <taxon>Bacteria</taxon>
        <taxon>Bacillati</taxon>
        <taxon>Actinomycetota</taxon>
        <taxon>Actinomycetes</taxon>
        <taxon>Pseudonocardiales</taxon>
        <taxon>Pseudonocardiaceae</taxon>
        <taxon>Pseudonocardia</taxon>
    </lineage>
</organism>
<comment type="caution">
    <text evidence="1">The sequence shown here is derived from an EMBL/GenBank/DDBJ whole genome shotgun (WGS) entry which is preliminary data.</text>
</comment>
<dbReference type="RefSeq" id="WP_147257276.1">
    <property type="nucleotide sequence ID" value="NZ_VIWU01000001.1"/>
</dbReference>
<accession>A0A561STP0</accession>
<dbReference type="Proteomes" id="UP000321261">
    <property type="component" value="Unassembled WGS sequence"/>
</dbReference>
<dbReference type="Gene3D" id="3.20.20.80">
    <property type="entry name" value="Glycosidases"/>
    <property type="match status" value="1"/>
</dbReference>
<dbReference type="EMBL" id="VIWU01000001">
    <property type="protein sequence ID" value="TWF78226.1"/>
    <property type="molecule type" value="Genomic_DNA"/>
</dbReference>
<evidence type="ECO:0000313" key="2">
    <source>
        <dbReference type="Proteomes" id="UP000321261"/>
    </source>
</evidence>
<reference evidence="1 2" key="1">
    <citation type="submission" date="2019-06" db="EMBL/GenBank/DDBJ databases">
        <title>Sequencing the genomes of 1000 actinobacteria strains.</title>
        <authorList>
            <person name="Klenk H.-P."/>
        </authorList>
    </citation>
    <scope>NUCLEOTIDE SEQUENCE [LARGE SCALE GENOMIC DNA]</scope>
    <source>
        <strain evidence="1 2">DSM 45671</strain>
    </source>
</reference>
<dbReference type="SUPFAM" id="SSF51445">
    <property type="entry name" value="(Trans)glycosidases"/>
    <property type="match status" value="1"/>
</dbReference>
<proteinExistence type="predicted"/>
<dbReference type="OrthoDB" id="9802433at2"/>
<sequence>MPAELDDPWFARDHHGDLVPWRVESLVTPDYDSTGYQSYVADVMTFWLDRGVAGWRLDSAWSVPASFWRRVLTSAPTYATRRRCDHVGRREKGRHEG</sequence>
<evidence type="ECO:0000313" key="1">
    <source>
        <dbReference type="EMBL" id="TWF78226.1"/>
    </source>
</evidence>
<protein>
    <submittedName>
        <fullName evidence="1">Alpha amylase catalytic subunit</fullName>
    </submittedName>
</protein>
<keyword evidence="2" id="KW-1185">Reference proteome</keyword>
<dbReference type="AlphaFoldDB" id="A0A561STP0"/>